<dbReference type="EMBL" id="KV454541">
    <property type="protein sequence ID" value="ODV67347.1"/>
    <property type="molecule type" value="Genomic_DNA"/>
</dbReference>
<dbReference type="Pfam" id="PF10516">
    <property type="entry name" value="SHNi-TPR"/>
    <property type="match status" value="1"/>
</dbReference>
<sequence>MAYSPEVSKLIAEGSKLYAVKEYDLASSKYADACELFNKENSSDDGDLLLLYGKSLFQSAVLKSEVFGGKPEESESKKEEEDKEKEDKDDKFQFHENALAEEDDDAVPVAEEEDSEEGEEEGEEESKDESKDEEEEQSDFEIAWEILDLTRSIFESKIEDLKELESKISPPYLSNDREETTNEYLITLKKLSETYDILGEVSLESENFSQSAIDLENCLNLRLKLYNPKNSSLISESHYKLSLALEFCVEDPDSRSKAANQMKLAIDSVKLRNENESDPKKKQDNEDLVKDLLVRYKELEKDPAEELKLQQMDIIKGILGEATSSDSNQPKPSSSTPAVNDLTSVVKKRKPTKSSGNDFKKQKK</sequence>
<keyword evidence="1" id="KW-0677">Repeat</keyword>
<accession>A0A1E4RJA0</accession>
<dbReference type="Proteomes" id="UP000095085">
    <property type="component" value="Unassembled WGS sequence"/>
</dbReference>
<evidence type="ECO:0000313" key="5">
    <source>
        <dbReference type="EMBL" id="ODV67347.1"/>
    </source>
</evidence>
<evidence type="ECO:0000256" key="3">
    <source>
        <dbReference type="SAM" id="MobiDB-lite"/>
    </source>
</evidence>
<reference evidence="6" key="1">
    <citation type="submission" date="2016-05" db="EMBL/GenBank/DDBJ databases">
        <title>Comparative genomics of biotechnologically important yeasts.</title>
        <authorList>
            <consortium name="DOE Joint Genome Institute"/>
            <person name="Riley R."/>
            <person name="Haridas S."/>
            <person name="Wolfe K.H."/>
            <person name="Lopes M.R."/>
            <person name="Hittinger C.T."/>
            <person name="Goker M."/>
            <person name="Salamov A."/>
            <person name="Wisecaver J."/>
            <person name="Long T.M."/>
            <person name="Aerts A.L."/>
            <person name="Barry K."/>
            <person name="Choi C."/>
            <person name="Clum A."/>
            <person name="Coughlan A.Y."/>
            <person name="Deshpande S."/>
            <person name="Douglass A.P."/>
            <person name="Hanson S.J."/>
            <person name="Klenk H.-P."/>
            <person name="Labutti K."/>
            <person name="Lapidus A."/>
            <person name="Lindquist E."/>
            <person name="Lipzen A."/>
            <person name="Meier-Kolthoff J.P."/>
            <person name="Ohm R.A."/>
            <person name="Otillar R.P."/>
            <person name="Pangilinan J."/>
            <person name="Peng Y."/>
            <person name="Rokas A."/>
            <person name="Rosa C.A."/>
            <person name="Scheuner C."/>
            <person name="Sibirny A.A."/>
            <person name="Slot J.C."/>
            <person name="Stielow J.B."/>
            <person name="Sun H."/>
            <person name="Kurtzman C.P."/>
            <person name="Blackwell M."/>
            <person name="Grigoriev I.V."/>
            <person name="Jeffries T.W."/>
        </authorList>
    </citation>
    <scope>NUCLEOTIDE SEQUENCE [LARGE SCALE GENOMIC DNA]</scope>
    <source>
        <strain evidence="6">NRRL Y-1933</strain>
    </source>
</reference>
<evidence type="ECO:0000256" key="1">
    <source>
        <dbReference type="ARBA" id="ARBA00022737"/>
    </source>
</evidence>
<feature type="region of interest" description="Disordered" evidence="3">
    <location>
        <begin position="67"/>
        <end position="139"/>
    </location>
</feature>
<protein>
    <recommendedName>
        <fullName evidence="4">Tetratricopeptide SHNi-TPR domain-containing protein</fullName>
    </recommendedName>
</protein>
<feature type="compositionally biased region" description="Low complexity" evidence="3">
    <location>
        <begin position="324"/>
        <end position="335"/>
    </location>
</feature>
<evidence type="ECO:0000313" key="6">
    <source>
        <dbReference type="Proteomes" id="UP000095085"/>
    </source>
</evidence>
<dbReference type="AlphaFoldDB" id="A0A1E4RJA0"/>
<dbReference type="GeneID" id="30998140"/>
<evidence type="ECO:0000259" key="4">
    <source>
        <dbReference type="Pfam" id="PF10516"/>
    </source>
</evidence>
<feature type="region of interest" description="Disordered" evidence="3">
    <location>
        <begin position="320"/>
        <end position="364"/>
    </location>
</feature>
<gene>
    <name evidence="5" type="ORF">HYPBUDRAFT_6619</name>
</gene>
<dbReference type="InterPro" id="IPR019544">
    <property type="entry name" value="Tetratricopeptide_SHNi-TPR_dom"/>
</dbReference>
<organism evidence="5 6">
    <name type="scientific">Hyphopichia burtonii NRRL Y-1933</name>
    <dbReference type="NCBI Taxonomy" id="984485"/>
    <lineage>
        <taxon>Eukaryota</taxon>
        <taxon>Fungi</taxon>
        <taxon>Dikarya</taxon>
        <taxon>Ascomycota</taxon>
        <taxon>Saccharomycotina</taxon>
        <taxon>Pichiomycetes</taxon>
        <taxon>Debaryomycetaceae</taxon>
        <taxon>Hyphopichia</taxon>
    </lineage>
</organism>
<feature type="compositionally biased region" description="Basic and acidic residues" evidence="3">
    <location>
        <begin position="70"/>
        <end position="94"/>
    </location>
</feature>
<dbReference type="OrthoDB" id="5587616at2759"/>
<dbReference type="PANTHER" id="PTHR15081:SF1">
    <property type="entry name" value="NUCLEAR AUTOANTIGENIC SPERM PROTEIN"/>
    <property type="match status" value="1"/>
</dbReference>
<keyword evidence="2" id="KW-0802">TPR repeat</keyword>
<feature type="domain" description="Tetratricopeptide SHNi-TPR" evidence="4">
    <location>
        <begin position="192"/>
        <end position="228"/>
    </location>
</feature>
<dbReference type="InterPro" id="IPR051730">
    <property type="entry name" value="NASP-like"/>
</dbReference>
<keyword evidence="6" id="KW-1185">Reference proteome</keyword>
<name>A0A1E4RJA0_9ASCO</name>
<dbReference type="RefSeq" id="XP_020076414.1">
    <property type="nucleotide sequence ID" value="XM_020223591.1"/>
</dbReference>
<dbReference type="Gene3D" id="1.25.40.10">
    <property type="entry name" value="Tetratricopeptide repeat domain"/>
    <property type="match status" value="1"/>
</dbReference>
<feature type="compositionally biased region" description="Acidic residues" evidence="3">
    <location>
        <begin position="99"/>
        <end position="139"/>
    </location>
</feature>
<dbReference type="GO" id="GO:0042393">
    <property type="term" value="F:histone binding"/>
    <property type="evidence" value="ECO:0007669"/>
    <property type="project" value="TreeGrafter"/>
</dbReference>
<dbReference type="GO" id="GO:0006335">
    <property type="term" value="P:DNA replication-dependent chromatin assembly"/>
    <property type="evidence" value="ECO:0007669"/>
    <property type="project" value="TreeGrafter"/>
</dbReference>
<dbReference type="InterPro" id="IPR011990">
    <property type="entry name" value="TPR-like_helical_dom_sf"/>
</dbReference>
<dbReference type="STRING" id="984485.A0A1E4RJA0"/>
<dbReference type="GO" id="GO:0005654">
    <property type="term" value="C:nucleoplasm"/>
    <property type="evidence" value="ECO:0007669"/>
    <property type="project" value="TreeGrafter"/>
</dbReference>
<dbReference type="GO" id="GO:0034080">
    <property type="term" value="P:CENP-A containing chromatin assembly"/>
    <property type="evidence" value="ECO:0007669"/>
    <property type="project" value="TreeGrafter"/>
</dbReference>
<dbReference type="PANTHER" id="PTHR15081">
    <property type="entry name" value="NUCLEAR AUTOANTIGENIC SPERM PROTEIN NASP -RELATED"/>
    <property type="match status" value="1"/>
</dbReference>
<proteinExistence type="predicted"/>
<evidence type="ECO:0000256" key="2">
    <source>
        <dbReference type="ARBA" id="ARBA00022803"/>
    </source>
</evidence>